<gene>
    <name evidence="4" type="ORF">J8C05_12330</name>
</gene>
<proteinExistence type="predicted"/>
<name>A0ABX8B5B5_9BACT</name>
<evidence type="ECO:0000256" key="1">
    <source>
        <dbReference type="ARBA" id="ARBA00022737"/>
    </source>
</evidence>
<dbReference type="InterPro" id="IPR051462">
    <property type="entry name" value="CBS_domain-containing"/>
</dbReference>
<dbReference type="SMART" id="SM00116">
    <property type="entry name" value="CBS"/>
    <property type="match status" value="2"/>
</dbReference>
<keyword evidence="1" id="KW-0677">Repeat</keyword>
<reference evidence="4 5" key="1">
    <citation type="submission" date="2021-03" db="EMBL/GenBank/DDBJ databases">
        <title>Genomic and phenotypic characterization of Chloracidobacterium isolates provides evidence for multiple species.</title>
        <authorList>
            <person name="Saini M.K."/>
            <person name="Costas A.M.G."/>
            <person name="Tank M."/>
            <person name="Bryant D.A."/>
        </authorList>
    </citation>
    <scope>NUCLEOTIDE SEQUENCE [LARGE SCALE GENOMIC DNA]</scope>
    <source>
        <strain evidence="4 5">N</strain>
    </source>
</reference>
<evidence type="ECO:0000259" key="3">
    <source>
        <dbReference type="PROSITE" id="PS51371"/>
    </source>
</evidence>
<dbReference type="Pfam" id="PF00571">
    <property type="entry name" value="CBS"/>
    <property type="match status" value="2"/>
</dbReference>
<keyword evidence="5" id="KW-1185">Reference proteome</keyword>
<dbReference type="PANTHER" id="PTHR48108:SF26">
    <property type="entry name" value="CBS DOMAIN-CONTAINING PROTEIN DDB_G0289609"/>
    <property type="match status" value="1"/>
</dbReference>
<evidence type="ECO:0000313" key="4">
    <source>
        <dbReference type="EMBL" id="QUV95613.1"/>
    </source>
</evidence>
<protein>
    <submittedName>
        <fullName evidence="4">CBS domain-containing protein</fullName>
    </submittedName>
</protein>
<sequence>MKCPACGFENLPGAETCEACGSDLTAVEMDEPGLPIQQPLAEDTIDRLFPYPAITVEVGTSIGATLRAMQEKRFGCAMIVRGGKLVGIVTERDMLYKVANRITELDATPVDTIMTPNPGVVRHGDTLAKTLNLMAMHKYRHVPIVDDEDKPIGFLSSKGIFKYLCQHALPKA</sequence>
<dbReference type="EMBL" id="CP072643">
    <property type="protein sequence ID" value="QUV95613.1"/>
    <property type="molecule type" value="Genomic_DNA"/>
</dbReference>
<feature type="domain" description="CBS" evidence="3">
    <location>
        <begin position="48"/>
        <end position="104"/>
    </location>
</feature>
<keyword evidence="2" id="KW-0129">CBS domain</keyword>
<dbReference type="Gene3D" id="3.10.580.10">
    <property type="entry name" value="CBS-domain"/>
    <property type="match status" value="1"/>
</dbReference>
<accession>A0ABX8B5B5</accession>
<dbReference type="RefSeq" id="WP_211423829.1">
    <property type="nucleotide sequence ID" value="NZ_CP072643.1"/>
</dbReference>
<dbReference type="SUPFAM" id="SSF54631">
    <property type="entry name" value="CBS-domain pair"/>
    <property type="match status" value="1"/>
</dbReference>
<feature type="domain" description="CBS" evidence="3">
    <location>
        <begin position="114"/>
        <end position="171"/>
    </location>
</feature>
<dbReference type="InterPro" id="IPR000644">
    <property type="entry name" value="CBS_dom"/>
</dbReference>
<dbReference type="PROSITE" id="PS51371">
    <property type="entry name" value="CBS"/>
    <property type="match status" value="2"/>
</dbReference>
<dbReference type="Proteomes" id="UP000677668">
    <property type="component" value="Chromosome 2"/>
</dbReference>
<dbReference type="PANTHER" id="PTHR48108">
    <property type="entry name" value="CBS DOMAIN-CONTAINING PROTEIN CBSX2, CHLOROPLASTIC"/>
    <property type="match status" value="1"/>
</dbReference>
<evidence type="ECO:0000256" key="2">
    <source>
        <dbReference type="PROSITE-ProRule" id="PRU00703"/>
    </source>
</evidence>
<evidence type="ECO:0000313" key="5">
    <source>
        <dbReference type="Proteomes" id="UP000677668"/>
    </source>
</evidence>
<dbReference type="InterPro" id="IPR046342">
    <property type="entry name" value="CBS_dom_sf"/>
</dbReference>
<dbReference type="CDD" id="cd02205">
    <property type="entry name" value="CBS_pair_SF"/>
    <property type="match status" value="1"/>
</dbReference>
<organism evidence="4 5">
    <name type="scientific">Chloracidobacterium sp. N</name>
    <dbReference type="NCBI Taxonomy" id="2821540"/>
    <lineage>
        <taxon>Bacteria</taxon>
        <taxon>Pseudomonadati</taxon>
        <taxon>Acidobacteriota</taxon>
        <taxon>Terriglobia</taxon>
        <taxon>Terriglobales</taxon>
        <taxon>Acidobacteriaceae</taxon>
        <taxon>Chloracidobacterium</taxon>
        <taxon>Chloracidobacterium aggregatum</taxon>
    </lineage>
</organism>